<evidence type="ECO:0008006" key="3">
    <source>
        <dbReference type="Google" id="ProtNLM"/>
    </source>
</evidence>
<dbReference type="PANTHER" id="PTHR14187:SF5">
    <property type="entry name" value="HEAT SHOCK 70 KDA PROTEIN 12A"/>
    <property type="match status" value="1"/>
</dbReference>
<sequence length="453" mass="50373">MALRQGAAGLSIVVRVSDHFDSNNPIWSLEWLKFALFRNDDLPHQVRSSRNFIKTKARLEALNISAKRAITDWLKPLWDGHVERSSILDPSGILRRVPIDLFITLPVSLPLYARLLIFEALREAGMLSDGVRVFPKCISCLEVTAVNRIADLTGLAVDPSQHIKDGDVVVYCDCGGVTVTTIAYRVHAVQSFSMEEITPQDSIFAGADFLGDAFMNLLKTKVKEAYYLQVFETLPEEEDELASVFNPIVDKIVTLVRSQIESVNLVPGKSHLILDGGFRQNPYLKARLRAAVQCLIPSIATHILSDNLNNKTYLPGFQLFSAVRSRIARASYGVPSGSEGSIIWLVNKGDHLSGCEPNRRSLPPQAISVSTTVRGQVNTVHVYRKMSESLQAQLMCFLHWPVASIESQFETMTLGSGRGLELDFAWDGVHMEFSVFANGVRPEGLRIERNHSI</sequence>
<dbReference type="SUPFAM" id="SSF53067">
    <property type="entry name" value="Actin-like ATPase domain"/>
    <property type="match status" value="1"/>
</dbReference>
<dbReference type="InterPro" id="IPR043129">
    <property type="entry name" value="ATPase_NBD"/>
</dbReference>
<protein>
    <recommendedName>
        <fullName evidence="3">Actin-like ATPase domain-containing protein</fullName>
    </recommendedName>
</protein>
<reference evidence="1" key="1">
    <citation type="submission" date="2022-09" db="EMBL/GenBank/DDBJ databases">
        <title>Fusarium specimens isolated from Avocado Roots.</title>
        <authorList>
            <person name="Stajich J."/>
            <person name="Roper C."/>
            <person name="Heimlech-Rivalta G."/>
        </authorList>
    </citation>
    <scope>NUCLEOTIDE SEQUENCE</scope>
    <source>
        <strain evidence="1">CF00095</strain>
    </source>
</reference>
<evidence type="ECO:0000313" key="2">
    <source>
        <dbReference type="Proteomes" id="UP001152024"/>
    </source>
</evidence>
<evidence type="ECO:0000313" key="1">
    <source>
        <dbReference type="EMBL" id="KAJ4135139.1"/>
    </source>
</evidence>
<dbReference type="EMBL" id="JAOQBH010000006">
    <property type="protein sequence ID" value="KAJ4135139.1"/>
    <property type="molecule type" value="Genomic_DNA"/>
</dbReference>
<comment type="caution">
    <text evidence="1">The sequence shown here is derived from an EMBL/GenBank/DDBJ whole genome shotgun (WGS) entry which is preliminary data.</text>
</comment>
<organism evidence="1 2">
    <name type="scientific">Fusarium equiseti</name>
    <name type="common">Fusarium scirpi</name>
    <dbReference type="NCBI Taxonomy" id="61235"/>
    <lineage>
        <taxon>Eukaryota</taxon>
        <taxon>Fungi</taxon>
        <taxon>Dikarya</taxon>
        <taxon>Ascomycota</taxon>
        <taxon>Pezizomycotina</taxon>
        <taxon>Sordariomycetes</taxon>
        <taxon>Hypocreomycetidae</taxon>
        <taxon>Hypocreales</taxon>
        <taxon>Nectriaceae</taxon>
        <taxon>Fusarium</taxon>
        <taxon>Fusarium incarnatum-equiseti species complex</taxon>
    </lineage>
</organism>
<name>A0ABQ8RH69_FUSEQ</name>
<accession>A0ABQ8RH69</accession>
<proteinExistence type="predicted"/>
<keyword evidence="2" id="KW-1185">Reference proteome</keyword>
<dbReference type="PANTHER" id="PTHR14187">
    <property type="entry name" value="ALPHA KINASE/ELONGATION FACTOR 2 KINASE"/>
    <property type="match status" value="1"/>
</dbReference>
<dbReference type="CDD" id="cd10170">
    <property type="entry name" value="ASKHA_NBD_HSP70"/>
    <property type="match status" value="1"/>
</dbReference>
<dbReference type="Proteomes" id="UP001152024">
    <property type="component" value="Unassembled WGS sequence"/>
</dbReference>
<gene>
    <name evidence="1" type="ORF">NW768_004757</name>
</gene>